<dbReference type="PANTHER" id="PTHR30055">
    <property type="entry name" value="HTH-TYPE TRANSCRIPTIONAL REGULATOR RUTR"/>
    <property type="match status" value="1"/>
</dbReference>
<evidence type="ECO:0000256" key="3">
    <source>
        <dbReference type="SAM" id="MobiDB-lite"/>
    </source>
</evidence>
<evidence type="ECO:0000259" key="4">
    <source>
        <dbReference type="PROSITE" id="PS50977"/>
    </source>
</evidence>
<dbReference type="InterPro" id="IPR001647">
    <property type="entry name" value="HTH_TetR"/>
</dbReference>
<keyword evidence="1 2" id="KW-0238">DNA-binding</keyword>
<dbReference type="InterPro" id="IPR036271">
    <property type="entry name" value="Tet_transcr_reg_TetR-rel_C_sf"/>
</dbReference>
<dbReference type="SUPFAM" id="SSF46689">
    <property type="entry name" value="Homeodomain-like"/>
    <property type="match status" value="1"/>
</dbReference>
<dbReference type="InterPro" id="IPR009057">
    <property type="entry name" value="Homeodomain-like_sf"/>
</dbReference>
<dbReference type="Gene3D" id="1.10.357.10">
    <property type="entry name" value="Tetracycline Repressor, domain 2"/>
    <property type="match status" value="1"/>
</dbReference>
<organism evidence="5 6">
    <name type="scientific">Tepidiforma bonchosmolovskayae</name>
    <dbReference type="NCBI Taxonomy" id="2601677"/>
    <lineage>
        <taxon>Bacteria</taxon>
        <taxon>Bacillati</taxon>
        <taxon>Chloroflexota</taxon>
        <taxon>Tepidiformia</taxon>
        <taxon>Tepidiformales</taxon>
        <taxon>Tepidiformaceae</taxon>
        <taxon>Tepidiforma</taxon>
    </lineage>
</organism>
<feature type="compositionally biased region" description="Polar residues" evidence="3">
    <location>
        <begin position="38"/>
        <end position="55"/>
    </location>
</feature>
<name>A0ABX6BZ90_9CHLR</name>
<reference evidence="5 6" key="1">
    <citation type="submission" date="2019-08" db="EMBL/GenBank/DDBJ databases">
        <authorList>
            <person name="Toschakov S.V."/>
        </authorList>
    </citation>
    <scope>NUCLEOTIDE SEQUENCE [LARGE SCALE GENOMIC DNA]</scope>
    <source>
        <strain evidence="5 6">3753O</strain>
    </source>
</reference>
<protein>
    <submittedName>
        <fullName evidence="5">TetR/AcrR family transcriptional regulator</fullName>
    </submittedName>
</protein>
<feature type="DNA-binding region" description="H-T-H motif" evidence="2">
    <location>
        <begin position="102"/>
        <end position="121"/>
    </location>
</feature>
<sequence length="277" mass="29489">MLPAPATSGGARTAPNAPSRSRHVLPVVPSRKLLLQCPQVSRGTGSSVKRNSGSDQHPDHVSLVSNMAASEPRSERADARLNRERIIEAARSLFLEHGTAVEMRHLAERAGVGVGTIYRNFPAKSDLIAAVAAAVLDETDAELEAVFAIDDPVELVRRHIATLLRTFSTTAPLAMEMMAAPTFETMRGRVLAWLTDPRLDAAIQRGIRCGCFRADLDIPAARLFIAGAADPLVVMAACPPLTPARLEARLAELVLRALLAPGQPLPADLAPAGQKGT</sequence>
<dbReference type="Pfam" id="PF00440">
    <property type="entry name" value="TetR_N"/>
    <property type="match status" value="1"/>
</dbReference>
<keyword evidence="6" id="KW-1185">Reference proteome</keyword>
<dbReference type="Proteomes" id="UP000326331">
    <property type="component" value="Chromosome"/>
</dbReference>
<feature type="domain" description="HTH tetR-type" evidence="4">
    <location>
        <begin position="80"/>
        <end position="139"/>
    </location>
</feature>
<dbReference type="SUPFAM" id="SSF48498">
    <property type="entry name" value="Tetracyclin repressor-like, C-terminal domain"/>
    <property type="match status" value="1"/>
</dbReference>
<dbReference type="EMBL" id="CP042829">
    <property type="protein sequence ID" value="QFG02307.1"/>
    <property type="molecule type" value="Genomic_DNA"/>
</dbReference>
<dbReference type="InterPro" id="IPR050109">
    <property type="entry name" value="HTH-type_TetR-like_transc_reg"/>
</dbReference>
<feature type="region of interest" description="Disordered" evidence="3">
    <location>
        <begin position="38"/>
        <end position="77"/>
    </location>
</feature>
<dbReference type="PRINTS" id="PR00455">
    <property type="entry name" value="HTHTETR"/>
</dbReference>
<evidence type="ECO:0000313" key="6">
    <source>
        <dbReference type="Proteomes" id="UP000326331"/>
    </source>
</evidence>
<dbReference type="PANTHER" id="PTHR30055:SF223">
    <property type="entry name" value="HTH-TYPE TRANSCRIPTIONAL REGULATOR UIDR"/>
    <property type="match status" value="1"/>
</dbReference>
<gene>
    <name evidence="5" type="ORF">Tbon_03035</name>
</gene>
<dbReference type="PROSITE" id="PS50977">
    <property type="entry name" value="HTH_TETR_2"/>
    <property type="match status" value="1"/>
</dbReference>
<evidence type="ECO:0000256" key="1">
    <source>
        <dbReference type="ARBA" id="ARBA00023125"/>
    </source>
</evidence>
<reference evidence="5 6" key="2">
    <citation type="submission" date="2019-10" db="EMBL/GenBank/DDBJ databases">
        <title>Thermopilla bonchosmolovskayae gen. nov., sp. nov., a moderately thermophilic Chloroflexi bacterium from a Chukotka hot spring (Arctic, Russia), representing a novel classis Thermopillaia, which include previously uncultivated lineage OLB14.</title>
        <authorList>
            <person name="Kochetkova T.V."/>
            <person name="Zayulina K.S."/>
            <person name="Zhigarkov V.S."/>
            <person name="Minaev N.V."/>
            <person name="Novikov A."/>
            <person name="Toshchakov S.V."/>
            <person name="Elcheninov A.G."/>
            <person name="Kublanov I.V."/>
        </authorList>
    </citation>
    <scope>NUCLEOTIDE SEQUENCE [LARGE SCALE GENOMIC DNA]</scope>
    <source>
        <strain evidence="5 6">3753O</strain>
    </source>
</reference>
<proteinExistence type="predicted"/>
<evidence type="ECO:0000256" key="2">
    <source>
        <dbReference type="PROSITE-ProRule" id="PRU00335"/>
    </source>
</evidence>
<accession>A0ABX6BZ90</accession>
<feature type="region of interest" description="Disordered" evidence="3">
    <location>
        <begin position="1"/>
        <end position="23"/>
    </location>
</feature>
<evidence type="ECO:0000313" key="5">
    <source>
        <dbReference type="EMBL" id="QFG02307.1"/>
    </source>
</evidence>